<evidence type="ECO:0000256" key="1">
    <source>
        <dbReference type="SAM" id="Phobius"/>
    </source>
</evidence>
<keyword evidence="4" id="KW-1185">Reference proteome</keyword>
<reference evidence="3" key="1">
    <citation type="journal article" date="2014" name="Int. J. Syst. Evol. Microbiol.">
        <title>Complete genome sequence of Corynebacterium casei LMG S-19264T (=DSM 44701T), isolated from a smear-ripened cheese.</title>
        <authorList>
            <consortium name="US DOE Joint Genome Institute (JGI-PGF)"/>
            <person name="Walter F."/>
            <person name="Albersmeier A."/>
            <person name="Kalinowski J."/>
            <person name="Ruckert C."/>
        </authorList>
    </citation>
    <scope>NUCLEOTIDE SEQUENCE</scope>
    <source>
        <strain evidence="3">CGMCC 1.12813</strain>
    </source>
</reference>
<dbReference type="RefSeq" id="WP_188509460.1">
    <property type="nucleotide sequence ID" value="NZ_BMGB01000001.1"/>
</dbReference>
<dbReference type="Proteomes" id="UP000606922">
    <property type="component" value="Unassembled WGS sequence"/>
</dbReference>
<feature type="transmembrane region" description="Helical" evidence="1">
    <location>
        <begin position="6"/>
        <end position="32"/>
    </location>
</feature>
<comment type="caution">
    <text evidence="3">The sequence shown here is derived from an EMBL/GenBank/DDBJ whole genome shotgun (WGS) entry which is preliminary data.</text>
</comment>
<proteinExistence type="predicted"/>
<keyword evidence="1" id="KW-0472">Membrane</keyword>
<protein>
    <recommendedName>
        <fullName evidence="2">SHOCT domain-containing protein</fullName>
    </recommendedName>
</protein>
<sequence>MSQGNWAFGPIFAIVGLILTVVFVLVVVGAVLRVRKPRSKAERLAKLDSLLANGAISQAEHAEARAVILRE</sequence>
<dbReference type="AlphaFoldDB" id="A0A916SFG0"/>
<keyword evidence="1" id="KW-0812">Transmembrane</keyword>
<keyword evidence="1" id="KW-1133">Transmembrane helix</keyword>
<feature type="domain" description="SHOCT" evidence="2">
    <location>
        <begin position="42"/>
        <end position="69"/>
    </location>
</feature>
<evidence type="ECO:0000313" key="4">
    <source>
        <dbReference type="Proteomes" id="UP000606922"/>
    </source>
</evidence>
<reference evidence="3" key="2">
    <citation type="submission" date="2020-09" db="EMBL/GenBank/DDBJ databases">
        <authorList>
            <person name="Sun Q."/>
            <person name="Zhou Y."/>
        </authorList>
    </citation>
    <scope>NUCLEOTIDE SEQUENCE</scope>
    <source>
        <strain evidence="3">CGMCC 1.12813</strain>
    </source>
</reference>
<dbReference type="InterPro" id="IPR018649">
    <property type="entry name" value="SHOCT"/>
</dbReference>
<dbReference type="EMBL" id="BMGB01000001">
    <property type="protein sequence ID" value="GGA96524.1"/>
    <property type="molecule type" value="Genomic_DNA"/>
</dbReference>
<name>A0A916SFG0_9MICO</name>
<accession>A0A916SFG0</accession>
<gene>
    <name evidence="3" type="ORF">GCM10010979_08730</name>
</gene>
<evidence type="ECO:0000259" key="2">
    <source>
        <dbReference type="Pfam" id="PF09851"/>
    </source>
</evidence>
<dbReference type="Pfam" id="PF09851">
    <property type="entry name" value="SHOCT"/>
    <property type="match status" value="1"/>
</dbReference>
<evidence type="ECO:0000313" key="3">
    <source>
        <dbReference type="EMBL" id="GGA96524.1"/>
    </source>
</evidence>
<organism evidence="3 4">
    <name type="scientific">Conyzicola nivalis</name>
    <dbReference type="NCBI Taxonomy" id="1477021"/>
    <lineage>
        <taxon>Bacteria</taxon>
        <taxon>Bacillati</taxon>
        <taxon>Actinomycetota</taxon>
        <taxon>Actinomycetes</taxon>
        <taxon>Micrococcales</taxon>
        <taxon>Microbacteriaceae</taxon>
        <taxon>Conyzicola</taxon>
    </lineage>
</organism>